<proteinExistence type="predicted"/>
<gene>
    <name evidence="1" type="ORF">GQA70_20085</name>
</gene>
<evidence type="ECO:0000313" key="1">
    <source>
        <dbReference type="EMBL" id="QRF68680.1"/>
    </source>
</evidence>
<organism evidence="1 2">
    <name type="scientific">Ponticoccus alexandrii</name>
    <dbReference type="NCBI Taxonomy" id="1943633"/>
    <lineage>
        <taxon>Bacteria</taxon>
        <taxon>Pseudomonadati</taxon>
        <taxon>Pseudomonadota</taxon>
        <taxon>Alphaproteobacteria</taxon>
        <taxon>Rhodobacterales</taxon>
        <taxon>Roseobacteraceae</taxon>
        <taxon>Ponticoccus</taxon>
    </lineage>
</organism>
<protein>
    <submittedName>
        <fullName evidence="1">Uncharacterized protein</fullName>
    </submittedName>
</protein>
<name>A0ABX7FEU1_9RHOB</name>
<evidence type="ECO:0000313" key="2">
    <source>
        <dbReference type="Proteomes" id="UP000596387"/>
    </source>
</evidence>
<dbReference type="EMBL" id="CP047167">
    <property type="protein sequence ID" value="QRF68680.1"/>
    <property type="molecule type" value="Genomic_DNA"/>
</dbReference>
<accession>A0ABX7FEU1</accession>
<reference evidence="1 2" key="1">
    <citation type="submission" date="2019-12" db="EMBL/GenBank/DDBJ databases">
        <title>Complete Genome Sequence of a Quorum-Sensing Bacterium,Rhodobacteraceae bacterium C31, Isolated from a marine microalgae symbiotic bacteria.</title>
        <authorList>
            <person name="Zhang Y."/>
        </authorList>
    </citation>
    <scope>NUCLEOTIDE SEQUENCE [LARGE SCALE GENOMIC DNA]</scope>
    <source>
        <strain evidence="1 2">C31</strain>
        <plasmid evidence="1 2">p-SCP1</plasmid>
    </source>
</reference>
<dbReference type="RefSeq" id="WP_023851622.1">
    <property type="nucleotide sequence ID" value="NZ_CP047167.1"/>
</dbReference>
<keyword evidence="1" id="KW-0614">Plasmid</keyword>
<geneLocation type="plasmid" evidence="1 2">
    <name>p-SCP1</name>
</geneLocation>
<sequence>MRVVAELLLRPLLPLDYRLHAAELCQHLDRLGAKLSDRLDLREAYDHLGRFNAGLDDMAQVAETATDRAQIQQLNAALLQVSRALVPMDYTRGDRFTHDPALAQPAWPVLMPIQQLAGLPDGDPRLPYQSTSARRALNRLCFALREATRAARGPV</sequence>
<keyword evidence="2" id="KW-1185">Reference proteome</keyword>
<dbReference type="Proteomes" id="UP000596387">
    <property type="component" value="Plasmid p-SCP1"/>
</dbReference>